<keyword evidence="1" id="KW-0175">Coiled coil</keyword>
<evidence type="ECO:0000256" key="1">
    <source>
        <dbReference type="SAM" id="Coils"/>
    </source>
</evidence>
<dbReference type="Pfam" id="PF00535">
    <property type="entry name" value="Glycos_transf_2"/>
    <property type="match status" value="1"/>
</dbReference>
<keyword evidence="2" id="KW-0472">Membrane</keyword>
<dbReference type="AlphaFoldDB" id="A0A845LJQ2"/>
<organism evidence="4 5">
    <name type="scientific">Heliomicrobium gestii</name>
    <name type="common">Heliobacterium gestii</name>
    <dbReference type="NCBI Taxonomy" id="2699"/>
    <lineage>
        <taxon>Bacteria</taxon>
        <taxon>Bacillati</taxon>
        <taxon>Bacillota</taxon>
        <taxon>Clostridia</taxon>
        <taxon>Eubacteriales</taxon>
        <taxon>Heliobacteriaceae</taxon>
        <taxon>Heliomicrobium</taxon>
    </lineage>
</organism>
<dbReference type="Proteomes" id="UP000471031">
    <property type="component" value="Unassembled WGS sequence"/>
</dbReference>
<protein>
    <submittedName>
        <fullName evidence="4">Glycosyltransferase</fullName>
    </submittedName>
</protein>
<dbReference type="InterPro" id="IPR029044">
    <property type="entry name" value="Nucleotide-diphossugar_trans"/>
</dbReference>
<dbReference type="GO" id="GO:0005886">
    <property type="term" value="C:plasma membrane"/>
    <property type="evidence" value="ECO:0007669"/>
    <property type="project" value="TreeGrafter"/>
</dbReference>
<dbReference type="OrthoDB" id="9807778at2"/>
<dbReference type="GO" id="GO:0016740">
    <property type="term" value="F:transferase activity"/>
    <property type="evidence" value="ECO:0007669"/>
    <property type="project" value="UniProtKB-KW"/>
</dbReference>
<keyword evidence="4" id="KW-0808">Transferase</keyword>
<dbReference type="InterPro" id="IPR050256">
    <property type="entry name" value="Glycosyltransferase_2"/>
</dbReference>
<sequence>MKKLSIIIPVYYNEGSLPYLYDELVEIEKELNKLELELELIFVDDGSTDRSLQELMTIKLKREKTKIIKLSRNFGAVHASKTGYRFVTGDCFIVLAADLQDPPELILKMVRKWLEGHKYVIAVREARQDPFLTTLFARFYYRVLRKIVYKDFPKGGFDVALMDKAFLPYMQKCAKNINPSLYSYSLGFKPCVLEYTRRERKYGKSRWTFLKKLKFFIDSILGFSIVPIRFMSIGGITVSFLSCIYGTLIVVSALFGEKDVPGFATLASLMAFLLGIIMFMLGIIGEYLWRVFDEVNNRPESVIDEIY</sequence>
<evidence type="ECO:0000256" key="2">
    <source>
        <dbReference type="SAM" id="Phobius"/>
    </source>
</evidence>
<dbReference type="Gene3D" id="3.90.550.10">
    <property type="entry name" value="Spore Coat Polysaccharide Biosynthesis Protein SpsA, Chain A"/>
    <property type="match status" value="1"/>
</dbReference>
<comment type="caution">
    <text evidence="4">The sequence shown here is derived from an EMBL/GenBank/DDBJ whole genome shotgun (WGS) entry which is preliminary data.</text>
</comment>
<feature type="coiled-coil region" evidence="1">
    <location>
        <begin position="17"/>
        <end position="44"/>
    </location>
</feature>
<dbReference type="InterPro" id="IPR001173">
    <property type="entry name" value="Glyco_trans_2-like"/>
</dbReference>
<evidence type="ECO:0000313" key="5">
    <source>
        <dbReference type="Proteomes" id="UP000471031"/>
    </source>
</evidence>
<reference evidence="4 5" key="1">
    <citation type="submission" date="2020-01" db="EMBL/GenBank/DDBJ databases">
        <title>Whole genome sequence of Heliobacterium gestii DSM 11169.</title>
        <authorList>
            <person name="Kyndt J.A."/>
            <person name="Meyer T.E."/>
        </authorList>
    </citation>
    <scope>NUCLEOTIDE SEQUENCE [LARGE SCALE GENOMIC DNA]</scope>
    <source>
        <strain evidence="4 5">DSM 11169</strain>
    </source>
</reference>
<gene>
    <name evidence="4" type="ORF">GTO89_08615</name>
</gene>
<dbReference type="SUPFAM" id="SSF53448">
    <property type="entry name" value="Nucleotide-diphospho-sugar transferases"/>
    <property type="match status" value="1"/>
</dbReference>
<accession>A0A845LJQ2</accession>
<dbReference type="EMBL" id="WXEX01000006">
    <property type="protein sequence ID" value="MZP43096.1"/>
    <property type="molecule type" value="Genomic_DNA"/>
</dbReference>
<keyword evidence="2" id="KW-0812">Transmembrane</keyword>
<feature type="transmembrane region" description="Helical" evidence="2">
    <location>
        <begin position="263"/>
        <end position="289"/>
    </location>
</feature>
<dbReference type="PANTHER" id="PTHR48090">
    <property type="entry name" value="UNDECAPRENYL-PHOSPHATE 4-DEOXY-4-FORMAMIDO-L-ARABINOSE TRANSFERASE-RELATED"/>
    <property type="match status" value="1"/>
</dbReference>
<proteinExistence type="predicted"/>
<evidence type="ECO:0000259" key="3">
    <source>
        <dbReference type="Pfam" id="PF00535"/>
    </source>
</evidence>
<keyword evidence="2" id="KW-1133">Transmembrane helix</keyword>
<keyword evidence="5" id="KW-1185">Reference proteome</keyword>
<feature type="transmembrane region" description="Helical" evidence="2">
    <location>
        <begin position="236"/>
        <end position="256"/>
    </location>
</feature>
<feature type="domain" description="Glycosyltransferase 2-like" evidence="3">
    <location>
        <begin position="5"/>
        <end position="138"/>
    </location>
</feature>
<evidence type="ECO:0000313" key="4">
    <source>
        <dbReference type="EMBL" id="MZP43096.1"/>
    </source>
</evidence>
<name>A0A845LJQ2_HELGE</name>
<dbReference type="CDD" id="cd04187">
    <property type="entry name" value="DPM1_like_bac"/>
    <property type="match status" value="1"/>
</dbReference>
<dbReference type="PANTHER" id="PTHR48090:SF8">
    <property type="entry name" value="GLYCOSYLTRANSFERASE CSBB-RELATED"/>
    <property type="match status" value="1"/>
</dbReference>
<dbReference type="RefSeq" id="WP_161261666.1">
    <property type="nucleotide sequence ID" value="NZ_JAFBDC010000005.1"/>
</dbReference>